<dbReference type="BRENDA" id="2.4.99.18">
    <property type="organism ID" value="8261"/>
</dbReference>
<feature type="transmembrane region" description="Helical" evidence="1">
    <location>
        <begin position="180"/>
        <end position="196"/>
    </location>
</feature>
<feature type="transmembrane region" description="Helical" evidence="1">
    <location>
        <begin position="246"/>
        <end position="266"/>
    </location>
</feature>
<accession>Q74MN3</accession>
<evidence type="ECO:0000256" key="1">
    <source>
        <dbReference type="SAM" id="Phobius"/>
    </source>
</evidence>
<keyword evidence="1" id="KW-1133">Transmembrane helix</keyword>
<dbReference type="Proteomes" id="UP000000578">
    <property type="component" value="Chromosome"/>
</dbReference>
<feature type="transmembrane region" description="Helical" evidence="1">
    <location>
        <begin position="25"/>
        <end position="46"/>
    </location>
</feature>
<keyword evidence="1" id="KW-0472">Membrane</keyword>
<keyword evidence="3" id="KW-1185">Reference proteome</keyword>
<keyword evidence="1" id="KW-0812">Transmembrane</keyword>
<gene>
    <name evidence="2" type="ordered locus">NEQ155</name>
</gene>
<dbReference type="HOGENOM" id="CLU_316091_0_0_2"/>
<dbReference type="AlphaFoldDB" id="Q74MN3"/>
<feature type="transmembrane region" description="Helical" evidence="1">
    <location>
        <begin position="151"/>
        <end position="168"/>
    </location>
</feature>
<feature type="transmembrane region" description="Helical" evidence="1">
    <location>
        <begin position="357"/>
        <end position="374"/>
    </location>
</feature>
<feature type="transmembrane region" description="Helical" evidence="1">
    <location>
        <begin position="467"/>
        <end position="487"/>
    </location>
</feature>
<feature type="transmembrane region" description="Helical" evidence="1">
    <location>
        <begin position="278"/>
        <end position="294"/>
    </location>
</feature>
<dbReference type="EMBL" id="AE017199">
    <property type="protein sequence ID" value="AAR39010.1"/>
    <property type="molecule type" value="Genomic_DNA"/>
</dbReference>
<feature type="transmembrane region" description="Helical" evidence="1">
    <location>
        <begin position="208"/>
        <end position="234"/>
    </location>
</feature>
<dbReference type="STRING" id="228908.NEQ155"/>
<name>Q74MN3_NANEQ</name>
<dbReference type="KEGG" id="neq:NEQ155"/>
<feature type="transmembrane region" description="Helical" evidence="1">
    <location>
        <begin position="381"/>
        <end position="408"/>
    </location>
</feature>
<feature type="transmembrane region" description="Helical" evidence="1">
    <location>
        <begin position="499"/>
        <end position="524"/>
    </location>
</feature>
<dbReference type="BioCyc" id="NEQU228908:GJB6-167-MONOMER"/>
<organism evidence="2 3">
    <name type="scientific">Nanoarchaeum equitans (strain Kin4-M)</name>
    <dbReference type="NCBI Taxonomy" id="228908"/>
    <lineage>
        <taxon>Archaea</taxon>
        <taxon>Nanobdellota</taxon>
        <taxon>Candidatus Nanoarchaeia</taxon>
        <taxon>Nanoarchaeales</taxon>
        <taxon>Nanoarchaeaceae</taxon>
        <taxon>Nanoarchaeum</taxon>
    </lineage>
</organism>
<sequence length="961" mass="111596">MAQTKTKTQIRLKMLEKIEKYKEPVFLILLFLSGFLFKAVTIGSLYPEELLGPDPYRAYRYFLSVLHGINIFPDCLAYVPFCSTPPHPVHFLYPIVLYFLKPLTMLLSLIANFFGLNTSIYNYENLVVLLANPFFFGLSVILYYYISKELVGTGLPALLFAVFPANGYRLLAGRFEKEPIASFLYILILFLYYRLIKETNPKYKILYSISLLVSIVSLYLAWGGSAVFIFALEIMELLRWIHNKPIKEFVIPGLSIFFVMAIAYALNITPWVLHTSQYASGILLFTLGLAEFLETRLKIKDKTHKLMLYTILSLLFLMPLFPSIIERLKMSNIYSGNRFMSTVAEARPTQFIDWYDSLEWVGIAFTVISAFLAGETLTESILLAFYVLASFYVIGFKPSLLFYLVIILYNIFYTKPNLSKIFVLSNMFFLAIGQIAVRTIFYSAFAVPILVGYAFKKLENLNINKKYIKYVSIALSILIILVYYKHINPITAIPVGTTILAMFLFPSISSILFASLLFVTGYFVKPVFALGEIDWIGLKQIFNKMEKDALITHWWDYGYITQYFANILGKTNRVTFLDGGNYYPYWNHLFGRYVLGTYNETEALELLYAHANFNSTIKEKLKEWFGVNVKYNYNGTRPTYLLIHYTDIGKSQAFLKLGSNENYDIFTIVTRAKAKVINNNTIEYILDFPNDDENYGEKCIPDVNGNYCSHVLKIKLEFDKPIINGTATQYYYIAHTLYKTEIGYANPWVKFGKKLVVLTSNDLKYAIPVNGTIYMYDIIPTPYGIKAINERAYPLRCVYIFDKKIILNKNGYGCLYLAPTIDLENTLLFGKAMEFKKPSYANWYFYGFFMNKAENMLWVKLYFFDNSKYFKFYDGYRAIGRNIRNIYSLLTLYNKHAITWEIQPIKIYKTIYPNNFSIPEWKRCIYLARDAKEILRCIDLYKIQLPKEKIELLKQGNFYVI</sequence>
<feature type="transmembrane region" description="Helical" evidence="1">
    <location>
        <begin position="126"/>
        <end position="145"/>
    </location>
</feature>
<dbReference type="EnsemblBacteria" id="AAR39010">
    <property type="protein sequence ID" value="AAR39010"/>
    <property type="gene ID" value="NEQ155"/>
</dbReference>
<feature type="transmembrane region" description="Helical" evidence="1">
    <location>
        <begin position="91"/>
        <end position="114"/>
    </location>
</feature>
<reference evidence="2 3" key="1">
    <citation type="journal article" date="2003" name="Proc. Natl. Acad. Sci. U.S.A.">
        <title>The genome of Nanoarchaeum equitans: insights into early archaeal evolution and derived parasitism.</title>
        <authorList>
            <person name="Waters E."/>
            <person name="Hohn M.J."/>
            <person name="Ahel I."/>
            <person name="Graham D.E."/>
            <person name="Adams M.D."/>
            <person name="Barnstead M."/>
            <person name="Beeson K.Y."/>
            <person name="Bibbs L."/>
            <person name="Bolanos R."/>
            <person name="Keller M."/>
            <person name="Kretz K."/>
            <person name="Lin X."/>
            <person name="Mathur E."/>
            <person name="Ni J."/>
            <person name="Podar M."/>
            <person name="Richardson T."/>
            <person name="Sutton G.G."/>
            <person name="Simon M."/>
            <person name="Soll D."/>
            <person name="Stetter K.O."/>
            <person name="Short J.M."/>
            <person name="Noordewier M."/>
        </authorList>
    </citation>
    <scope>NUCLEOTIDE SEQUENCE [LARGE SCALE GENOMIC DNA]</scope>
    <source>
        <strain evidence="2 3">Kin4-M</strain>
    </source>
</reference>
<feature type="transmembrane region" description="Helical" evidence="1">
    <location>
        <begin position="428"/>
        <end position="455"/>
    </location>
</feature>
<feature type="transmembrane region" description="Helical" evidence="1">
    <location>
        <begin position="306"/>
        <end position="325"/>
    </location>
</feature>
<evidence type="ECO:0000313" key="2">
    <source>
        <dbReference type="EMBL" id="AAR39010.1"/>
    </source>
</evidence>
<dbReference type="Gene3D" id="3.40.50.12610">
    <property type="match status" value="1"/>
</dbReference>
<proteinExistence type="predicted"/>
<evidence type="ECO:0000313" key="3">
    <source>
        <dbReference type="Proteomes" id="UP000000578"/>
    </source>
</evidence>
<protein>
    <submittedName>
        <fullName evidence="2">NEQ155</fullName>
    </submittedName>
</protein>